<reference evidence="3" key="1">
    <citation type="journal article" date="2010" name="Science">
        <title>Signatures of adaptation to obligate biotrophy in the Hyaloperonospora arabidopsidis genome.</title>
        <authorList>
            <person name="Baxter L."/>
            <person name="Tripathy S."/>
            <person name="Ishaque N."/>
            <person name="Boot N."/>
            <person name="Cabral A."/>
            <person name="Kemen E."/>
            <person name="Thines M."/>
            <person name="Ah-Fong A."/>
            <person name="Anderson R."/>
            <person name="Badejoko W."/>
            <person name="Bittner-Eddy P."/>
            <person name="Boore J.L."/>
            <person name="Chibucos M.C."/>
            <person name="Coates M."/>
            <person name="Dehal P."/>
            <person name="Delehaunty K."/>
            <person name="Dong S."/>
            <person name="Downton P."/>
            <person name="Dumas B."/>
            <person name="Fabro G."/>
            <person name="Fronick C."/>
            <person name="Fuerstenberg S.I."/>
            <person name="Fulton L."/>
            <person name="Gaulin E."/>
            <person name="Govers F."/>
            <person name="Hughes L."/>
            <person name="Humphray S."/>
            <person name="Jiang R.H."/>
            <person name="Judelson H."/>
            <person name="Kamoun S."/>
            <person name="Kyung K."/>
            <person name="Meijer H."/>
            <person name="Minx P."/>
            <person name="Morris P."/>
            <person name="Nelson J."/>
            <person name="Phuntumart V."/>
            <person name="Qutob D."/>
            <person name="Rehmany A."/>
            <person name="Rougon-Cardoso A."/>
            <person name="Ryden P."/>
            <person name="Torto-Alalibo T."/>
            <person name="Studholme D."/>
            <person name="Wang Y."/>
            <person name="Win J."/>
            <person name="Wood J."/>
            <person name="Clifton S.W."/>
            <person name="Rogers J."/>
            <person name="Van den Ackerveken G."/>
            <person name="Jones J.D."/>
            <person name="McDowell J.M."/>
            <person name="Beynon J."/>
            <person name="Tyler B.M."/>
        </authorList>
    </citation>
    <scope>NUCLEOTIDE SEQUENCE [LARGE SCALE GENOMIC DNA]</scope>
    <source>
        <strain evidence="3">Emoy2</strain>
    </source>
</reference>
<dbReference type="STRING" id="559515.M4B4H3"/>
<dbReference type="Proteomes" id="UP000011713">
    <property type="component" value="Unassembled WGS sequence"/>
</dbReference>
<sequence length="409" mass="45479">MASPLVIALYRALLRSTQTLQHDLKAGKTLFDAVRSNAVPSYAGIKSDWQRERMFVRRLEDMAVLTRRGRSDRAFATIVRAGFASPVEKETKAVIDARVDAAFDALRNVDDHNALIHEFTDRGMFQSKERTDAIEFLVGDVVHVKGEKRGVILAWHVTTDTLEADAGLRVVYDVLPHSPGSSFATRLYNVPQDEIRRDEAPKAVQHPALLLYFDRFDGTCHLQSRALAARYPGDVTGKPKDADVVVPIPSIIQLQSASEDQLLTYLRCDDSTIVQLAITSLEGMWFGESGPSAQSEVQRAVDLVGQKKWDLAREILHEVVHGYPEYAYAWNKLATIEYQSGNFGEALGHYETAVKLKPQLVGALIGLGTCAARLQRWTLAHQAAVKLLKVQPNNDTARMLVEQAVYSTL</sequence>
<dbReference type="Gene3D" id="1.25.40.10">
    <property type="entry name" value="Tetratricopeptide repeat domain"/>
    <property type="match status" value="1"/>
</dbReference>
<name>M4B4H3_HYAAE</name>
<proteinExistence type="predicted"/>
<dbReference type="InParanoid" id="M4B4H3"/>
<reference evidence="2" key="2">
    <citation type="submission" date="2015-06" db="UniProtKB">
        <authorList>
            <consortium name="EnsemblProtists"/>
        </authorList>
    </citation>
    <scope>IDENTIFICATION</scope>
    <source>
        <strain evidence="2">Emoy2</strain>
    </source>
</reference>
<dbReference type="EMBL" id="JH598253">
    <property type="status" value="NOT_ANNOTATED_CDS"/>
    <property type="molecule type" value="Genomic_DNA"/>
</dbReference>
<dbReference type="EnsemblProtists" id="HpaT801172">
    <property type="protein sequence ID" value="HpaP801172"/>
    <property type="gene ID" value="HpaG801172"/>
</dbReference>
<dbReference type="AlphaFoldDB" id="M4B4H3"/>
<evidence type="ECO:0000313" key="2">
    <source>
        <dbReference type="EnsemblProtists" id="HpaP801172"/>
    </source>
</evidence>
<accession>M4B4H3</accession>
<protein>
    <submittedName>
        <fullName evidence="2">Uncharacterized protein</fullName>
    </submittedName>
</protein>
<keyword evidence="1" id="KW-0802">TPR repeat</keyword>
<dbReference type="InterPro" id="IPR011990">
    <property type="entry name" value="TPR-like_helical_dom_sf"/>
</dbReference>
<dbReference type="InterPro" id="IPR019734">
    <property type="entry name" value="TPR_rpt"/>
</dbReference>
<dbReference type="HOGENOM" id="CLU_058333_0_0_1"/>
<evidence type="ECO:0000313" key="3">
    <source>
        <dbReference type="Proteomes" id="UP000011713"/>
    </source>
</evidence>
<organism evidence="2 3">
    <name type="scientific">Hyaloperonospora arabidopsidis (strain Emoy2)</name>
    <name type="common">Downy mildew agent</name>
    <name type="synonym">Peronospora arabidopsidis</name>
    <dbReference type="NCBI Taxonomy" id="559515"/>
    <lineage>
        <taxon>Eukaryota</taxon>
        <taxon>Sar</taxon>
        <taxon>Stramenopiles</taxon>
        <taxon>Oomycota</taxon>
        <taxon>Peronosporomycetes</taxon>
        <taxon>Peronosporales</taxon>
        <taxon>Peronosporaceae</taxon>
        <taxon>Hyaloperonospora</taxon>
    </lineage>
</organism>
<dbReference type="PROSITE" id="PS50005">
    <property type="entry name" value="TPR"/>
    <property type="match status" value="1"/>
</dbReference>
<dbReference type="Pfam" id="PF13432">
    <property type="entry name" value="TPR_16"/>
    <property type="match status" value="1"/>
</dbReference>
<dbReference type="eggNOG" id="ENOG502RMZI">
    <property type="taxonomic scope" value="Eukaryota"/>
</dbReference>
<dbReference type="VEuPathDB" id="FungiDB:HpaG801172"/>
<dbReference type="OMA" id="RTNEEDR"/>
<dbReference type="SUPFAM" id="SSF48452">
    <property type="entry name" value="TPR-like"/>
    <property type="match status" value="1"/>
</dbReference>
<evidence type="ECO:0000256" key="1">
    <source>
        <dbReference type="PROSITE-ProRule" id="PRU00339"/>
    </source>
</evidence>
<keyword evidence="3" id="KW-1185">Reference proteome</keyword>
<dbReference type="SMART" id="SM00028">
    <property type="entry name" value="TPR"/>
    <property type="match status" value="2"/>
</dbReference>
<feature type="repeat" description="TPR" evidence="1">
    <location>
        <begin position="327"/>
        <end position="360"/>
    </location>
</feature>